<dbReference type="Gene3D" id="2.60.40.1820">
    <property type="match status" value="1"/>
</dbReference>
<dbReference type="SUPFAM" id="SSF117070">
    <property type="entry name" value="LEA14-like"/>
    <property type="match status" value="1"/>
</dbReference>
<accession>A0A3D9H8T3</accession>
<keyword evidence="2" id="KW-1185">Reference proteome</keyword>
<dbReference type="EMBL" id="QRDX01000007">
    <property type="protein sequence ID" value="RED45898.1"/>
    <property type="molecule type" value="Genomic_DNA"/>
</dbReference>
<protein>
    <submittedName>
        <fullName evidence="1">Late embryogenesis abundant protein</fullName>
    </submittedName>
</protein>
<reference evidence="1 2" key="1">
    <citation type="submission" date="2018-07" db="EMBL/GenBank/DDBJ databases">
        <title>Genomic Encyclopedia of Type Strains, Phase III (KMG-III): the genomes of soil and plant-associated and newly described type strains.</title>
        <authorList>
            <person name="Whitman W."/>
        </authorList>
    </citation>
    <scope>NUCLEOTIDE SEQUENCE [LARGE SCALE GENOMIC DNA]</scope>
    <source>
        <strain evidence="1 2">CECT 8487</strain>
    </source>
</reference>
<gene>
    <name evidence="1" type="ORF">DFQ02_10743</name>
</gene>
<dbReference type="Proteomes" id="UP000256629">
    <property type="component" value="Unassembled WGS sequence"/>
</dbReference>
<dbReference type="RefSeq" id="WP_116524650.1">
    <property type="nucleotide sequence ID" value="NZ_QRDX01000007.1"/>
</dbReference>
<comment type="caution">
    <text evidence="1">The sequence shown here is derived from an EMBL/GenBank/DDBJ whole genome shotgun (WGS) entry which is preliminary data.</text>
</comment>
<organism evidence="1 2">
    <name type="scientific">Seonamhaeicola aphaedonensis</name>
    <dbReference type="NCBI Taxonomy" id="1461338"/>
    <lineage>
        <taxon>Bacteria</taxon>
        <taxon>Pseudomonadati</taxon>
        <taxon>Bacteroidota</taxon>
        <taxon>Flavobacteriia</taxon>
        <taxon>Flavobacteriales</taxon>
        <taxon>Flavobacteriaceae</taxon>
    </lineage>
</organism>
<name>A0A3D9H8T3_9FLAO</name>
<sequence>MRAFIILSTITLLCCCCTVREKPEFLRVENIKVLESSPSQVTLTANALFLNPNDIGGRLKTDAIKIFVNNNEMATVSTESFKVPPQKEFSIPLSAYIPTDSIFNNKSIGGLIGSLFSKKVKVQYKGDIVYKALGFSYTYTIDKTENIKIKI</sequence>
<dbReference type="AlphaFoldDB" id="A0A3D9H8T3"/>
<proteinExistence type="predicted"/>
<dbReference type="OrthoDB" id="1144002at2"/>
<evidence type="ECO:0000313" key="1">
    <source>
        <dbReference type="EMBL" id="RED45898.1"/>
    </source>
</evidence>
<evidence type="ECO:0000313" key="2">
    <source>
        <dbReference type="Proteomes" id="UP000256629"/>
    </source>
</evidence>